<name>Q01AJ2_OSTTA</name>
<proteinExistence type="predicted"/>
<dbReference type="InterPro" id="IPR026316">
    <property type="entry name" value="NSL2"/>
</dbReference>
<dbReference type="OMA" id="DERPMAC"/>
<keyword evidence="16" id="KW-1185">Reference proteome</keyword>
<accession>Q01AJ2</accession>
<dbReference type="Pfam" id="PF13891">
    <property type="entry name" value="zf-C3HC3H_KANSL2"/>
    <property type="match status" value="1"/>
</dbReference>
<evidence type="ECO:0000256" key="9">
    <source>
        <dbReference type="ARBA" id="ARBA00023242"/>
    </source>
</evidence>
<comment type="subunit">
    <text evidence="13">Component of the NSL complex at least composed of KAT8/MOF, KANSL1, KANSL2, KANSL3, MCRS1, PHF20, OGT1/OGT, WDR5 and HCFC1.</text>
</comment>
<dbReference type="GeneID" id="9834270"/>
<dbReference type="GO" id="GO:0006325">
    <property type="term" value="P:chromatin organization"/>
    <property type="evidence" value="ECO:0007669"/>
    <property type="project" value="UniProtKB-KW"/>
</dbReference>
<protein>
    <recommendedName>
        <fullName evidence="3">KAT8 regulatory NSL complex subunit 2</fullName>
    </recommendedName>
    <alternativeName>
        <fullName evidence="11">NSL complex protein NSL2</fullName>
    </alternativeName>
    <alternativeName>
        <fullName evidence="10">Non-specific lethal 2 homolog</fullName>
    </alternativeName>
</protein>
<evidence type="ECO:0000256" key="3">
    <source>
        <dbReference type="ARBA" id="ARBA00015508"/>
    </source>
</evidence>
<evidence type="ECO:0000256" key="1">
    <source>
        <dbReference type="ARBA" id="ARBA00004123"/>
    </source>
</evidence>
<dbReference type="AlphaFoldDB" id="Q01AJ2"/>
<evidence type="ECO:0000256" key="12">
    <source>
        <dbReference type="ARBA" id="ARBA00093359"/>
    </source>
</evidence>
<organism evidence="15 16">
    <name type="scientific">Ostreococcus tauri</name>
    <name type="common">Marine green alga</name>
    <dbReference type="NCBI Taxonomy" id="70448"/>
    <lineage>
        <taxon>Eukaryota</taxon>
        <taxon>Viridiplantae</taxon>
        <taxon>Chlorophyta</taxon>
        <taxon>Mamiellophyceae</taxon>
        <taxon>Mamiellales</taxon>
        <taxon>Bathycoccaceae</taxon>
        <taxon>Ostreococcus</taxon>
    </lineage>
</organism>
<evidence type="ECO:0000259" key="14">
    <source>
        <dbReference type="Pfam" id="PF13891"/>
    </source>
</evidence>
<comment type="subcellular location">
    <subcellularLocation>
        <location evidence="2">Mitochondrion</location>
    </subcellularLocation>
    <subcellularLocation>
        <location evidence="1">Nucleus</location>
    </subcellularLocation>
</comment>
<dbReference type="InterPro" id="IPR025927">
    <property type="entry name" value="Znf_KANL2-like"/>
</dbReference>
<keyword evidence="5" id="KW-0597">Phosphoprotein</keyword>
<gene>
    <name evidence="15" type="ORF">OT_ostta04g03910</name>
</gene>
<evidence type="ECO:0000256" key="6">
    <source>
        <dbReference type="ARBA" id="ARBA00022843"/>
    </source>
</evidence>
<sequence length="165" mass="18467">MTLDANVDVDVDVDAARRARLRARLGLESDAPASDAGEGDAGVDALEAGEEEEDATTQRALVERRLRKMKELRKMYRDQYWRLLDALRTKHRRFEVRRGHAGSRDAEEKANARREAAGEAAACGDDGCDERPMACAKFCFRHILKDETQILYVAGSDGAPRMRES</sequence>
<evidence type="ECO:0000256" key="4">
    <source>
        <dbReference type="ARBA" id="ARBA00022499"/>
    </source>
</evidence>
<evidence type="ECO:0000256" key="7">
    <source>
        <dbReference type="ARBA" id="ARBA00022853"/>
    </source>
</evidence>
<dbReference type="KEGG" id="ota:OT_ostta04g03910"/>
<reference evidence="16" key="1">
    <citation type="journal article" date="2006" name="Proc. Natl. Acad. Sci. U.S.A.">
        <title>Genome analysis of the smallest free-living eukaryote Ostreococcus tauri unveils many unique features.</title>
        <authorList>
            <person name="Derelle E."/>
            <person name="Ferraz C."/>
            <person name="Rombauts S."/>
            <person name="Rouze P."/>
            <person name="Worden A.Z."/>
            <person name="Robbens S."/>
            <person name="Partensky F."/>
            <person name="Degroeve S."/>
            <person name="Echeynie S."/>
            <person name="Cooke R."/>
            <person name="Saeys Y."/>
            <person name="Wuyts J."/>
            <person name="Jabbari K."/>
            <person name="Bowler C."/>
            <person name="Panaud O."/>
            <person name="Piegu B."/>
            <person name="Ball S.G."/>
            <person name="Ral J.-P."/>
            <person name="Bouget F.-Y."/>
            <person name="Piganeau G."/>
            <person name="De Baets B."/>
            <person name="Picard A."/>
            <person name="Delseny M."/>
            <person name="Demaille J."/>
            <person name="Van de Peer Y."/>
            <person name="Moreau H."/>
        </authorList>
    </citation>
    <scope>NUCLEOTIDE SEQUENCE [LARGE SCALE GENOMIC DNA]</scope>
    <source>
        <strain evidence="16">OTTH 0595 / CCAP 157/2 / RCC745</strain>
    </source>
</reference>
<dbReference type="GO" id="GO:0044545">
    <property type="term" value="C:NSL complex"/>
    <property type="evidence" value="ECO:0007669"/>
    <property type="project" value="TreeGrafter"/>
</dbReference>
<evidence type="ECO:0000256" key="2">
    <source>
        <dbReference type="ARBA" id="ARBA00004173"/>
    </source>
</evidence>
<keyword evidence="9" id="KW-0539">Nucleus</keyword>
<dbReference type="GO" id="GO:0005739">
    <property type="term" value="C:mitochondrion"/>
    <property type="evidence" value="ECO:0007669"/>
    <property type="project" value="UniProtKB-SubCell"/>
</dbReference>
<evidence type="ECO:0000313" key="15">
    <source>
        <dbReference type="EMBL" id="CAL51806.1"/>
    </source>
</evidence>
<dbReference type="STRING" id="70448.Q01AJ2"/>
<dbReference type="RefSeq" id="XP_003078926.1">
    <property type="nucleotide sequence ID" value="XM_003078878.1"/>
</dbReference>
<dbReference type="GO" id="GO:0003677">
    <property type="term" value="F:DNA binding"/>
    <property type="evidence" value="ECO:0007669"/>
    <property type="project" value="UniProtKB-KW"/>
</dbReference>
<keyword evidence="6" id="KW-0832">Ubl conjugation</keyword>
<dbReference type="GO" id="GO:0005634">
    <property type="term" value="C:nucleus"/>
    <property type="evidence" value="ECO:0007669"/>
    <property type="project" value="UniProtKB-SubCell"/>
</dbReference>
<comment type="caution">
    <text evidence="15">The sequence shown here is derived from an EMBL/GenBank/DDBJ whole genome shotgun (WGS) entry which is preliminary data.</text>
</comment>
<comment type="function">
    <text evidence="12">Non-catalytic component of the NSL histone acetyltransferase complex, a multiprotein complex that mediates histone H4 acetylation at 'Lys-5'- and 'Lys-8' (H4K5ac and H4K8ac) at transcription start sites and promotes transcription initiation. Required for NSL complex stability and for transcription of intraciliary transport genes in both ciliated and non-ciliated cells by regulating histone H4 acetylation at 'Lys-5'- and 'Lys-12' (H4K5ac and H4K12ac). This is necessary for cilium assembly in ciliated cells and for organization of the microtubule cytoskeleton in non-ciliated cells. Required within the NSL complex to maintain nuclear architecture stability by promoting KAT8-mediated acetylation of lamin LMNA.</text>
</comment>
<keyword evidence="15" id="KW-0238">DNA-binding</keyword>
<dbReference type="Proteomes" id="UP000009170">
    <property type="component" value="Unassembled WGS sequence"/>
</dbReference>
<reference evidence="15 16" key="2">
    <citation type="journal article" date="2014" name="BMC Genomics">
        <title>An improved genome of the model marine alga Ostreococcus tauri unfolds by assessing Illumina de novo assemblies.</title>
        <authorList>
            <person name="Blanc-Mathieu R."/>
            <person name="Verhelst B."/>
            <person name="Derelle E."/>
            <person name="Rombauts S."/>
            <person name="Bouget F.Y."/>
            <person name="Carre I."/>
            <person name="Chateau A."/>
            <person name="Eyre-Walker A."/>
            <person name="Grimsley N."/>
            <person name="Moreau H."/>
            <person name="Piegu B."/>
            <person name="Rivals E."/>
            <person name="Schackwitz W."/>
            <person name="Van de Peer Y."/>
            <person name="Piganeau G."/>
        </authorList>
    </citation>
    <scope>NUCLEOTIDE SEQUENCE [LARGE SCALE GENOMIC DNA]</scope>
    <source>
        <strain evidence="16">OTTH 0595 / CCAP 157/2 / RCC745</strain>
    </source>
</reference>
<evidence type="ECO:0000256" key="13">
    <source>
        <dbReference type="ARBA" id="ARBA00093543"/>
    </source>
</evidence>
<dbReference type="PANTHER" id="PTHR13453">
    <property type="entry name" value="KAT8 REGULATORY NSL COMPLEX SUBUNIT 2"/>
    <property type="match status" value="1"/>
</dbReference>
<keyword evidence="8" id="KW-0496">Mitochondrion</keyword>
<keyword evidence="4" id="KW-1017">Isopeptide bond</keyword>
<dbReference type="EMBL" id="CAID01000004">
    <property type="protein sequence ID" value="CAL51806.1"/>
    <property type="molecule type" value="Genomic_DNA"/>
</dbReference>
<evidence type="ECO:0000256" key="8">
    <source>
        <dbReference type="ARBA" id="ARBA00023128"/>
    </source>
</evidence>
<evidence type="ECO:0000256" key="5">
    <source>
        <dbReference type="ARBA" id="ARBA00022553"/>
    </source>
</evidence>
<dbReference type="PANTHER" id="PTHR13453:SF1">
    <property type="entry name" value="KAT8 REGULATORY NSL COMPLEX SUBUNIT 2"/>
    <property type="match status" value="1"/>
</dbReference>
<evidence type="ECO:0000256" key="10">
    <source>
        <dbReference type="ARBA" id="ARBA00032947"/>
    </source>
</evidence>
<dbReference type="InParanoid" id="Q01AJ2"/>
<keyword evidence="7" id="KW-0156">Chromatin regulator</keyword>
<feature type="domain" description="KANL2-like probable zinc-finger" evidence="14">
    <location>
        <begin position="123"/>
        <end position="153"/>
    </location>
</feature>
<evidence type="ECO:0000256" key="11">
    <source>
        <dbReference type="ARBA" id="ARBA00033378"/>
    </source>
</evidence>
<evidence type="ECO:0000313" key="16">
    <source>
        <dbReference type="Proteomes" id="UP000009170"/>
    </source>
</evidence>